<evidence type="ECO:0000256" key="5">
    <source>
        <dbReference type="ARBA" id="ARBA00022741"/>
    </source>
</evidence>
<dbReference type="SMART" id="SM00342">
    <property type="entry name" value="HTH_ARAC"/>
    <property type="match status" value="1"/>
</dbReference>
<dbReference type="InterPro" id="IPR005467">
    <property type="entry name" value="His_kinase_dom"/>
</dbReference>
<keyword evidence="12" id="KW-1133">Transmembrane helix</keyword>
<evidence type="ECO:0000256" key="3">
    <source>
        <dbReference type="ARBA" id="ARBA00022553"/>
    </source>
</evidence>
<dbReference type="Pfam" id="PF00512">
    <property type="entry name" value="HisKA"/>
    <property type="match status" value="1"/>
</dbReference>
<dbReference type="RefSeq" id="WP_301198717.1">
    <property type="nucleotide sequence ID" value="NZ_JAPDPI010000010.1"/>
</dbReference>
<evidence type="ECO:0000256" key="9">
    <source>
        <dbReference type="ARBA" id="ARBA00023015"/>
    </source>
</evidence>
<comment type="catalytic activity">
    <reaction evidence="1">
        <text>ATP + protein L-histidine = ADP + protein N-phospho-L-histidine.</text>
        <dbReference type="EC" id="2.7.13.3"/>
    </reaction>
</comment>
<sequence length="1313" mass="148668">MPNLLADNAGSSLYFTNLRQEEGLPSNVTNSIVQDNMGFIWIGTGNGLCRYDGYNTLIFQNDGTQHSIPTNNTSCLMLEGDTLWVGTWEGLSYINTKNFEVKRLNLGATNSIRCLYKTKDNKIWIGTSKGLLRYDKALNKFEYFDTQNSNISHATIRCFYETPDSTLWIGTYDKLNSYKAGEFASYNLKGDYKPFLKNNLILDISSYQNKNDSLLIIGTETGLSLFNIKTKKSTLYNIANTGMSNEVIKCIENVEGNIWLGTDFGMSVFNLNTKHIDNYFHNPIINHSIANNVIWNIFTDRDGVLWLLTSNGISMHHKENSLFTLHEEFYTIDNQLAGNQIRDIHVAKNGTLYLATIHGIIAKNPISGAKTNFTANAKGNYRILLDNTYAVAEDPYGRIWIGSAGGINIWDPSTHTMHSVSSNQENGLTSNYISSFAFTPNGTLWVSAWEGGIYKLSNSGKSLSKLRFIKVDDASPDRIYACGEDIYYSTQGQLHKIDHNNLTSSPVLQVNKELNNQKLKCFNVSKDGAIWIITEKGILKYIPRDQSLQPYPLNNPVINNPMSIEVIENNIWMSSRNAIIQYNIHDNSIASMPLNPNYPLKNFYAGCCAVFENKRVYFGGDNGYIEASVVSEPFQPVIPRAVISGISINNKLIDHKSLKNYLMQDIAYTPSIDLNYTNNSLSFHLSSLNYWLPEKSYFRYRLQNFDDTWYNTHDVNFITYSNLNPGEYVLEFEAINYLGIKSDQTASLQIKILPPLLLSKPFIALYIFALLALIYLIFRIYTKRQKLNNQLRLAHLEKNHSEELLNAKQQFFTNISHEFRTPLSLITPPIQQVLNSGVLQGKNLEMLKLAEKNSKRLLKLVNQILDFRKLENQTIPLFRTNTDLVLLCSEVYDSFKDMASRNEVNYLFNSNNNHFFSALDKEKIEAVLYNLLSNAFKYTPSGGVIKMEVTTPSSTMNQEIKVSISDSGAGIGTNDLEKIFDRFYQSGKQNLKHGTGIGLAMAQQYALLHQGNISVNSQLGQGSIFTLTFPAVQEENILTETQQPKANTKTESPIDNISNPQQKHLLIIDDNPDILDYVEMNLQTEFNISKATNGETGYELAQKEKPDIIVSDIMMPVMDGIEMCTKIKHNETLQRIPVILLTAKSLDVQKTEGIQSGANMYITKPFDINYLKACIYNLLNSEEQLYNYIRKELLVAPKEPTDQKNNQDEQFIKRVMEIISENISNPELSVDMISAQMGMSSTHLYRKTKAITNQSTKDILKNYRLQKAAQMIKNKEGNITEIMYHVGFNSLSSFSKSFKAVFGVSPSEYGKEG</sequence>
<dbReference type="Pfam" id="PF07494">
    <property type="entry name" value="Reg_prop"/>
    <property type="match status" value="4"/>
</dbReference>
<dbReference type="InterPro" id="IPR015943">
    <property type="entry name" value="WD40/YVTN_repeat-like_dom_sf"/>
</dbReference>
<dbReference type="Gene3D" id="1.10.287.130">
    <property type="match status" value="1"/>
</dbReference>
<evidence type="ECO:0000313" key="17">
    <source>
        <dbReference type="Proteomes" id="UP001207408"/>
    </source>
</evidence>
<dbReference type="InterPro" id="IPR018060">
    <property type="entry name" value="HTH_AraC"/>
</dbReference>
<evidence type="ECO:0000256" key="4">
    <source>
        <dbReference type="ARBA" id="ARBA00022679"/>
    </source>
</evidence>
<keyword evidence="8" id="KW-0902">Two-component regulatory system</keyword>
<dbReference type="PANTHER" id="PTHR43547">
    <property type="entry name" value="TWO-COMPONENT HISTIDINE KINASE"/>
    <property type="match status" value="1"/>
</dbReference>
<dbReference type="SUPFAM" id="SSF52172">
    <property type="entry name" value="CheY-like"/>
    <property type="match status" value="1"/>
</dbReference>
<keyword evidence="3 11" id="KW-0597">Phosphoprotein</keyword>
<evidence type="ECO:0000256" key="10">
    <source>
        <dbReference type="ARBA" id="ARBA00023163"/>
    </source>
</evidence>
<feature type="transmembrane region" description="Helical" evidence="12">
    <location>
        <begin position="763"/>
        <end position="782"/>
    </location>
</feature>
<name>A0AAE3MCL1_9BACT</name>
<dbReference type="SMART" id="SM00388">
    <property type="entry name" value="HisKA"/>
    <property type="match status" value="1"/>
</dbReference>
<dbReference type="FunFam" id="3.30.565.10:FF:000037">
    <property type="entry name" value="Hybrid sensor histidine kinase/response regulator"/>
    <property type="match status" value="1"/>
</dbReference>
<keyword evidence="12" id="KW-0812">Transmembrane</keyword>
<dbReference type="CDD" id="cd00082">
    <property type="entry name" value="HisKA"/>
    <property type="match status" value="1"/>
</dbReference>
<dbReference type="SUPFAM" id="SSF55874">
    <property type="entry name" value="ATPase domain of HSP90 chaperone/DNA topoisomerase II/histidine kinase"/>
    <property type="match status" value="1"/>
</dbReference>
<keyword evidence="7" id="KW-0067">ATP-binding</keyword>
<dbReference type="Pfam" id="PF12833">
    <property type="entry name" value="HTH_18"/>
    <property type="match status" value="1"/>
</dbReference>
<evidence type="ECO:0000259" key="13">
    <source>
        <dbReference type="PROSITE" id="PS01124"/>
    </source>
</evidence>
<reference evidence="16" key="1">
    <citation type="submission" date="2022-10" db="EMBL/GenBank/DDBJ databases">
        <authorList>
            <person name="Yu W.X."/>
        </authorList>
    </citation>
    <scope>NUCLEOTIDE SEQUENCE</scope>
    <source>
        <strain evidence="16">D04</strain>
    </source>
</reference>
<evidence type="ECO:0000256" key="8">
    <source>
        <dbReference type="ARBA" id="ARBA00023012"/>
    </source>
</evidence>
<dbReference type="SMART" id="SM00448">
    <property type="entry name" value="REC"/>
    <property type="match status" value="1"/>
</dbReference>
<proteinExistence type="predicted"/>
<dbReference type="EMBL" id="JAPDPI010000010">
    <property type="protein sequence ID" value="MCW3805346.1"/>
    <property type="molecule type" value="Genomic_DNA"/>
</dbReference>
<dbReference type="InterPro" id="IPR013783">
    <property type="entry name" value="Ig-like_fold"/>
</dbReference>
<dbReference type="SUPFAM" id="SSF75011">
    <property type="entry name" value="3-carboxy-cis,cis-mucoante lactonizing enzyme"/>
    <property type="match status" value="1"/>
</dbReference>
<dbReference type="Pfam" id="PF00072">
    <property type="entry name" value="Response_reg"/>
    <property type="match status" value="1"/>
</dbReference>
<dbReference type="PROSITE" id="PS01124">
    <property type="entry name" value="HTH_ARAC_FAMILY_2"/>
    <property type="match status" value="1"/>
</dbReference>
<dbReference type="SUPFAM" id="SSF46689">
    <property type="entry name" value="Homeodomain-like"/>
    <property type="match status" value="1"/>
</dbReference>
<evidence type="ECO:0000256" key="11">
    <source>
        <dbReference type="PROSITE-ProRule" id="PRU00169"/>
    </source>
</evidence>
<dbReference type="InterPro" id="IPR003661">
    <property type="entry name" value="HisK_dim/P_dom"/>
</dbReference>
<dbReference type="GO" id="GO:0043565">
    <property type="term" value="F:sequence-specific DNA binding"/>
    <property type="evidence" value="ECO:0007669"/>
    <property type="project" value="InterPro"/>
</dbReference>
<dbReference type="EC" id="2.7.13.3" evidence="2"/>
<dbReference type="InterPro" id="IPR001789">
    <property type="entry name" value="Sig_transdc_resp-reg_receiver"/>
</dbReference>
<feature type="domain" description="Histidine kinase" evidence="14">
    <location>
        <begin position="814"/>
        <end position="1033"/>
    </location>
</feature>
<dbReference type="Gene3D" id="3.30.565.10">
    <property type="entry name" value="Histidine kinase-like ATPase, C-terminal domain"/>
    <property type="match status" value="1"/>
</dbReference>
<keyword evidence="17" id="KW-1185">Reference proteome</keyword>
<dbReference type="Proteomes" id="UP001207408">
    <property type="component" value="Unassembled WGS sequence"/>
</dbReference>
<protein>
    <recommendedName>
        <fullName evidence="2">histidine kinase</fullName>
        <ecNumber evidence="2">2.7.13.3</ecNumber>
    </recommendedName>
</protein>
<dbReference type="FunFam" id="1.10.287.130:FF:000045">
    <property type="entry name" value="Two-component system sensor histidine kinase/response regulator"/>
    <property type="match status" value="1"/>
</dbReference>
<dbReference type="Gene3D" id="2.130.10.10">
    <property type="entry name" value="YVTN repeat-like/Quinoprotein amine dehydrogenase"/>
    <property type="match status" value="2"/>
</dbReference>
<dbReference type="SMART" id="SM00387">
    <property type="entry name" value="HATPase_c"/>
    <property type="match status" value="1"/>
</dbReference>
<dbReference type="InterPro" id="IPR011006">
    <property type="entry name" value="CheY-like_superfamily"/>
</dbReference>
<feature type="modified residue" description="4-aspartylphosphate" evidence="11">
    <location>
        <position position="1112"/>
    </location>
</feature>
<dbReference type="GO" id="GO:0005524">
    <property type="term" value="F:ATP binding"/>
    <property type="evidence" value="ECO:0007669"/>
    <property type="project" value="UniProtKB-KW"/>
</dbReference>
<dbReference type="InterPro" id="IPR009057">
    <property type="entry name" value="Homeodomain-like_sf"/>
</dbReference>
<evidence type="ECO:0000259" key="14">
    <source>
        <dbReference type="PROSITE" id="PS50109"/>
    </source>
</evidence>
<evidence type="ECO:0000256" key="2">
    <source>
        <dbReference type="ARBA" id="ARBA00012438"/>
    </source>
</evidence>
<dbReference type="PANTHER" id="PTHR43547:SF2">
    <property type="entry name" value="HYBRID SIGNAL TRANSDUCTION HISTIDINE KINASE C"/>
    <property type="match status" value="1"/>
</dbReference>
<dbReference type="PRINTS" id="PR00344">
    <property type="entry name" value="BCTRLSENSOR"/>
</dbReference>
<keyword evidence="6" id="KW-0418">Kinase</keyword>
<evidence type="ECO:0000259" key="15">
    <source>
        <dbReference type="PROSITE" id="PS50110"/>
    </source>
</evidence>
<keyword evidence="4" id="KW-0808">Transferase</keyword>
<dbReference type="Gene3D" id="1.10.10.60">
    <property type="entry name" value="Homeodomain-like"/>
    <property type="match status" value="1"/>
</dbReference>
<keyword evidence="10" id="KW-0804">Transcription</keyword>
<evidence type="ECO:0000256" key="1">
    <source>
        <dbReference type="ARBA" id="ARBA00000085"/>
    </source>
</evidence>
<dbReference type="InterPro" id="IPR011110">
    <property type="entry name" value="Reg_prop"/>
</dbReference>
<dbReference type="InterPro" id="IPR003594">
    <property type="entry name" value="HATPase_dom"/>
</dbReference>
<feature type="domain" description="HTH araC/xylS-type" evidence="13">
    <location>
        <begin position="1213"/>
        <end position="1312"/>
    </location>
</feature>
<dbReference type="PROSITE" id="PS50110">
    <property type="entry name" value="RESPONSE_REGULATORY"/>
    <property type="match status" value="1"/>
</dbReference>
<dbReference type="GO" id="GO:0000155">
    <property type="term" value="F:phosphorelay sensor kinase activity"/>
    <property type="evidence" value="ECO:0007669"/>
    <property type="project" value="InterPro"/>
</dbReference>
<dbReference type="CDD" id="cd17574">
    <property type="entry name" value="REC_OmpR"/>
    <property type="match status" value="1"/>
</dbReference>
<dbReference type="InterPro" id="IPR011123">
    <property type="entry name" value="Y_Y_Y"/>
</dbReference>
<dbReference type="InterPro" id="IPR004358">
    <property type="entry name" value="Sig_transdc_His_kin-like_C"/>
</dbReference>
<dbReference type="Gene3D" id="3.40.50.2300">
    <property type="match status" value="1"/>
</dbReference>
<dbReference type="InterPro" id="IPR036097">
    <property type="entry name" value="HisK_dim/P_sf"/>
</dbReference>
<evidence type="ECO:0000256" key="7">
    <source>
        <dbReference type="ARBA" id="ARBA00022840"/>
    </source>
</evidence>
<feature type="domain" description="Response regulatory" evidence="15">
    <location>
        <begin position="1064"/>
        <end position="1179"/>
    </location>
</feature>
<dbReference type="InterPro" id="IPR036890">
    <property type="entry name" value="HATPase_C_sf"/>
</dbReference>
<gene>
    <name evidence="16" type="ORF">OM074_06885</name>
</gene>
<accession>A0AAE3MCL1</accession>
<dbReference type="GO" id="GO:0003700">
    <property type="term" value="F:DNA-binding transcription factor activity"/>
    <property type="evidence" value="ECO:0007669"/>
    <property type="project" value="InterPro"/>
</dbReference>
<evidence type="ECO:0000256" key="6">
    <source>
        <dbReference type="ARBA" id="ARBA00022777"/>
    </source>
</evidence>
<organism evidence="16 17">
    <name type="scientific">Plebeiibacterium marinum</name>
    <dbReference type="NCBI Taxonomy" id="2992111"/>
    <lineage>
        <taxon>Bacteria</taxon>
        <taxon>Pseudomonadati</taxon>
        <taxon>Bacteroidota</taxon>
        <taxon>Bacteroidia</taxon>
        <taxon>Marinilabiliales</taxon>
        <taxon>Marinilabiliaceae</taxon>
        <taxon>Plebeiibacterium</taxon>
    </lineage>
</organism>
<evidence type="ECO:0000256" key="12">
    <source>
        <dbReference type="SAM" id="Phobius"/>
    </source>
</evidence>
<dbReference type="SUPFAM" id="SSF63829">
    <property type="entry name" value="Calcium-dependent phosphotriesterase"/>
    <property type="match status" value="2"/>
</dbReference>
<dbReference type="Gene3D" id="2.60.40.10">
    <property type="entry name" value="Immunoglobulins"/>
    <property type="match status" value="1"/>
</dbReference>
<evidence type="ECO:0000313" key="16">
    <source>
        <dbReference type="EMBL" id="MCW3805346.1"/>
    </source>
</evidence>
<dbReference type="SUPFAM" id="SSF47384">
    <property type="entry name" value="Homodimeric domain of signal transducing histidine kinase"/>
    <property type="match status" value="1"/>
</dbReference>
<keyword evidence="9" id="KW-0805">Transcription regulation</keyword>
<dbReference type="PROSITE" id="PS50109">
    <property type="entry name" value="HIS_KIN"/>
    <property type="match status" value="1"/>
</dbReference>
<dbReference type="Pfam" id="PF07495">
    <property type="entry name" value="Y_Y_Y"/>
    <property type="match status" value="1"/>
</dbReference>
<keyword evidence="5" id="KW-0547">Nucleotide-binding</keyword>
<keyword evidence="12" id="KW-0472">Membrane</keyword>
<comment type="caution">
    <text evidence="16">The sequence shown here is derived from an EMBL/GenBank/DDBJ whole genome shotgun (WGS) entry which is preliminary data.</text>
</comment>
<dbReference type="Pfam" id="PF02518">
    <property type="entry name" value="HATPase_c"/>
    <property type="match status" value="1"/>
</dbReference>